<organism evidence="1">
    <name type="scientific">marine metagenome</name>
    <dbReference type="NCBI Taxonomy" id="408172"/>
    <lineage>
        <taxon>unclassified sequences</taxon>
        <taxon>metagenomes</taxon>
        <taxon>ecological metagenomes</taxon>
    </lineage>
</organism>
<sequence>MSVNTTGVPPSLAQNRAVVALKVKGAYTSG</sequence>
<accession>A0A382LTG0</accession>
<dbReference type="AlphaFoldDB" id="A0A382LTG0"/>
<dbReference type="EMBL" id="UINC01088408">
    <property type="protein sequence ID" value="SVC38597.1"/>
    <property type="molecule type" value="Genomic_DNA"/>
</dbReference>
<name>A0A382LTG0_9ZZZZ</name>
<protein>
    <submittedName>
        <fullName evidence="1">Uncharacterized protein</fullName>
    </submittedName>
</protein>
<gene>
    <name evidence="1" type="ORF">METZ01_LOCUS291451</name>
</gene>
<reference evidence="1" key="1">
    <citation type="submission" date="2018-05" db="EMBL/GenBank/DDBJ databases">
        <authorList>
            <person name="Lanie J.A."/>
            <person name="Ng W.-L."/>
            <person name="Kazmierczak K.M."/>
            <person name="Andrzejewski T.M."/>
            <person name="Davidsen T.M."/>
            <person name="Wayne K.J."/>
            <person name="Tettelin H."/>
            <person name="Glass J.I."/>
            <person name="Rusch D."/>
            <person name="Podicherti R."/>
            <person name="Tsui H.-C.T."/>
            <person name="Winkler M.E."/>
        </authorList>
    </citation>
    <scope>NUCLEOTIDE SEQUENCE</scope>
</reference>
<proteinExistence type="predicted"/>
<evidence type="ECO:0000313" key="1">
    <source>
        <dbReference type="EMBL" id="SVC38597.1"/>
    </source>
</evidence>